<dbReference type="EMBL" id="SZYD01000004">
    <property type="protein sequence ID" value="KAD6453084.1"/>
    <property type="molecule type" value="Genomic_DNA"/>
</dbReference>
<proteinExistence type="predicted"/>
<sequence>MQKRELGKQGGGSGGSGPPAAKRGRPFGSTASNMAAAALAEAAAPSTLLGPSLQIHSSFAGRSFQNPNSVIALQSSSKHVSKKCLCTLMIEVINDQSCYTMLEAFLSSSIMPSFERWYLNVNCERILEIDLFDFTIVCL</sequence>
<feature type="compositionally biased region" description="Gly residues" evidence="1">
    <location>
        <begin position="8"/>
        <end position="17"/>
    </location>
</feature>
<name>A0A5N6PEH2_9ASTR</name>
<feature type="region of interest" description="Disordered" evidence="1">
    <location>
        <begin position="1"/>
        <end position="28"/>
    </location>
</feature>
<keyword evidence="3" id="KW-1185">Reference proteome</keyword>
<evidence type="ECO:0000256" key="1">
    <source>
        <dbReference type="SAM" id="MobiDB-lite"/>
    </source>
</evidence>
<gene>
    <name evidence="2" type="ORF">E3N88_07789</name>
</gene>
<evidence type="ECO:0000313" key="3">
    <source>
        <dbReference type="Proteomes" id="UP000326396"/>
    </source>
</evidence>
<organism evidence="2 3">
    <name type="scientific">Mikania micrantha</name>
    <name type="common">bitter vine</name>
    <dbReference type="NCBI Taxonomy" id="192012"/>
    <lineage>
        <taxon>Eukaryota</taxon>
        <taxon>Viridiplantae</taxon>
        <taxon>Streptophyta</taxon>
        <taxon>Embryophyta</taxon>
        <taxon>Tracheophyta</taxon>
        <taxon>Spermatophyta</taxon>
        <taxon>Magnoliopsida</taxon>
        <taxon>eudicotyledons</taxon>
        <taxon>Gunneridae</taxon>
        <taxon>Pentapetalae</taxon>
        <taxon>asterids</taxon>
        <taxon>campanulids</taxon>
        <taxon>Asterales</taxon>
        <taxon>Asteraceae</taxon>
        <taxon>Asteroideae</taxon>
        <taxon>Heliantheae alliance</taxon>
        <taxon>Eupatorieae</taxon>
        <taxon>Mikania</taxon>
    </lineage>
</organism>
<protein>
    <submittedName>
        <fullName evidence="2">Uncharacterized protein</fullName>
    </submittedName>
</protein>
<dbReference type="Proteomes" id="UP000326396">
    <property type="component" value="Linkage Group LG12"/>
</dbReference>
<evidence type="ECO:0000313" key="2">
    <source>
        <dbReference type="EMBL" id="KAD6453084.1"/>
    </source>
</evidence>
<accession>A0A5N6PEH2</accession>
<dbReference type="AlphaFoldDB" id="A0A5N6PEH2"/>
<reference evidence="2 3" key="1">
    <citation type="submission" date="2019-05" db="EMBL/GenBank/DDBJ databases">
        <title>Mikania micrantha, genome provides insights into the molecular mechanism of rapid growth.</title>
        <authorList>
            <person name="Liu B."/>
        </authorList>
    </citation>
    <scope>NUCLEOTIDE SEQUENCE [LARGE SCALE GENOMIC DNA]</scope>
    <source>
        <strain evidence="2">NLD-2019</strain>
        <tissue evidence="2">Leaf</tissue>
    </source>
</reference>
<comment type="caution">
    <text evidence="2">The sequence shown here is derived from an EMBL/GenBank/DDBJ whole genome shotgun (WGS) entry which is preliminary data.</text>
</comment>